<evidence type="ECO:0000256" key="2">
    <source>
        <dbReference type="ARBA" id="ARBA00022553"/>
    </source>
</evidence>
<keyword evidence="9" id="KW-1185">Reference proteome</keyword>
<name>A0ABT1NDK5_9FIRM</name>
<evidence type="ECO:0000256" key="5">
    <source>
        <dbReference type="ARBA" id="ARBA00022982"/>
    </source>
</evidence>
<proteinExistence type="predicted"/>
<accession>A0ABT1NDK5</accession>
<organism evidence="8 9">
    <name type="scientific">Lutispora saccharofermentans</name>
    <dbReference type="NCBI Taxonomy" id="3024236"/>
    <lineage>
        <taxon>Bacteria</taxon>
        <taxon>Bacillati</taxon>
        <taxon>Bacillota</taxon>
        <taxon>Clostridia</taxon>
        <taxon>Lutisporales</taxon>
        <taxon>Lutisporaceae</taxon>
        <taxon>Lutispora</taxon>
    </lineage>
</organism>
<dbReference type="Pfam" id="PF00174">
    <property type="entry name" value="Oxidored_molyb"/>
    <property type="match status" value="1"/>
</dbReference>
<dbReference type="RefSeq" id="WP_255226844.1">
    <property type="nucleotide sequence ID" value="NZ_JAJEKE010000004.1"/>
</dbReference>
<dbReference type="SUPFAM" id="SSF56524">
    <property type="entry name" value="Oxidoreductase molybdopterin-binding domain"/>
    <property type="match status" value="1"/>
</dbReference>
<comment type="caution">
    <text evidence="8">The sequence shown here is derived from an EMBL/GenBank/DDBJ whole genome shotgun (WGS) entry which is preliminary data.</text>
</comment>
<sequence>MKKRNIYMIILLVFLIVVSSALWFMNDTRKEKVMIKDILPQAGAIKLIDGASGDPVIQKDFPAIEKIYSIDDKPSAFIASGTGYEGTIKALIVMDNEQRKIAGIRILEQGDTPLYADGIKESWFTDRFEGLGLLEYLNRVVLDPQKPTDIVQVTGASVSSQAVLNNVNSAIGAWNYLETNVKKDPVENFISQEMWEKDENSFMISWPDDNSVRITTEDLAQYPQVTTETILQKTTGVKIDTRASGPLLKDILKKKGIDIDSYEAVGITGRDNYYAMISKDIIQSRDIILATMLDDKEIPREEKPVRIVVPDEMGVYWVKMVNKIELYTHISPKDIQRVYIFDALVRNIEPYYYEYYGSKDKSYLVGKILSKFDYVDQNGFFTMAGSDGLIKNETISMVRDRYYIKTEGQNAPMNIGPAFKLGMNVKEMSHFSTTTDAVIFPGVMMKIIDEETIPQGKAMRLRAALEEAGMVLENGDKLVLTDMNGKEYRISSSEAKNAYLLPSGNKADVIAGDMTIKDMLRISKIQN</sequence>
<keyword evidence="6" id="KW-0472">Membrane</keyword>
<dbReference type="SMART" id="SM00900">
    <property type="entry name" value="FMN_bind"/>
    <property type="match status" value="1"/>
</dbReference>
<evidence type="ECO:0000256" key="6">
    <source>
        <dbReference type="SAM" id="Phobius"/>
    </source>
</evidence>
<protein>
    <submittedName>
        <fullName evidence="8">Molybdopterin-dependent oxidoreductase</fullName>
    </submittedName>
</protein>
<gene>
    <name evidence="8" type="ORF">LJD61_07150</name>
</gene>
<dbReference type="InterPro" id="IPR036374">
    <property type="entry name" value="OxRdtase_Mopterin-bd_sf"/>
</dbReference>
<keyword evidence="3" id="KW-0285">Flavoprotein</keyword>
<dbReference type="InterPro" id="IPR007329">
    <property type="entry name" value="FMN-bd"/>
</dbReference>
<keyword evidence="4" id="KW-0288">FMN</keyword>
<dbReference type="Pfam" id="PF04205">
    <property type="entry name" value="FMN_bind"/>
    <property type="match status" value="1"/>
</dbReference>
<feature type="transmembrane region" description="Helical" evidence="6">
    <location>
        <begin position="6"/>
        <end position="25"/>
    </location>
</feature>
<reference evidence="8 9" key="1">
    <citation type="submission" date="2021-10" db="EMBL/GenBank/DDBJ databases">
        <title>Lutispora strain m25 sp. nov., a thermophilic, non-spore-forming bacterium isolated from a lab-scale methanogenic bioreactor digesting anaerobic sludge.</title>
        <authorList>
            <person name="El Houari A."/>
            <person name="Mcdonald J."/>
        </authorList>
    </citation>
    <scope>NUCLEOTIDE SEQUENCE [LARGE SCALE GENOMIC DNA]</scope>
    <source>
        <strain evidence="9">m25</strain>
    </source>
</reference>
<dbReference type="InterPro" id="IPR000572">
    <property type="entry name" value="OxRdtase_Mopterin-bd_dom"/>
</dbReference>
<evidence type="ECO:0000256" key="3">
    <source>
        <dbReference type="ARBA" id="ARBA00022630"/>
    </source>
</evidence>
<keyword evidence="2" id="KW-0597">Phosphoprotein</keyword>
<keyword evidence="1" id="KW-0813">Transport</keyword>
<feature type="domain" description="FMN-binding" evidence="7">
    <location>
        <begin position="83"/>
        <end position="174"/>
    </location>
</feature>
<dbReference type="PANTHER" id="PTHR36118:SF1">
    <property type="entry name" value="ION-TRANSLOCATING OXIDOREDUCTASE COMPLEX SUBUNIT G"/>
    <property type="match status" value="1"/>
</dbReference>
<evidence type="ECO:0000259" key="7">
    <source>
        <dbReference type="SMART" id="SM00900"/>
    </source>
</evidence>
<evidence type="ECO:0000313" key="8">
    <source>
        <dbReference type="EMBL" id="MCQ1529328.1"/>
    </source>
</evidence>
<keyword evidence="5" id="KW-0249">Electron transport</keyword>
<keyword evidence="6" id="KW-1133">Transmembrane helix</keyword>
<evidence type="ECO:0000313" key="9">
    <source>
        <dbReference type="Proteomes" id="UP001651880"/>
    </source>
</evidence>
<dbReference type="Gene3D" id="3.90.420.10">
    <property type="entry name" value="Oxidoreductase, molybdopterin-binding domain"/>
    <property type="match status" value="1"/>
</dbReference>
<dbReference type="EMBL" id="JAJEKE010000004">
    <property type="protein sequence ID" value="MCQ1529328.1"/>
    <property type="molecule type" value="Genomic_DNA"/>
</dbReference>
<evidence type="ECO:0000256" key="4">
    <source>
        <dbReference type="ARBA" id="ARBA00022643"/>
    </source>
</evidence>
<keyword evidence="6" id="KW-0812">Transmembrane</keyword>
<dbReference type="InterPro" id="IPR010209">
    <property type="entry name" value="Ion_transpt_RnfG/RsxG"/>
</dbReference>
<dbReference type="Proteomes" id="UP001651880">
    <property type="component" value="Unassembled WGS sequence"/>
</dbReference>
<dbReference type="PANTHER" id="PTHR36118">
    <property type="entry name" value="ION-TRANSLOCATING OXIDOREDUCTASE COMPLEX SUBUNIT G"/>
    <property type="match status" value="1"/>
</dbReference>
<evidence type="ECO:0000256" key="1">
    <source>
        <dbReference type="ARBA" id="ARBA00022448"/>
    </source>
</evidence>